<gene>
    <name evidence="13" type="primary">CHL1_3</name>
    <name evidence="13" type="ORF">IWQ62_006845</name>
</gene>
<evidence type="ECO:0000256" key="7">
    <source>
        <dbReference type="ARBA" id="ARBA00029709"/>
    </source>
</evidence>
<evidence type="ECO:0000256" key="4">
    <source>
        <dbReference type="ARBA" id="ARBA00022801"/>
    </source>
</evidence>
<accession>A0A9W8AGY9</accession>
<dbReference type="Gene3D" id="3.40.50.300">
    <property type="entry name" value="P-loop containing nucleotide triphosphate hydrolases"/>
    <property type="match status" value="1"/>
</dbReference>
<proteinExistence type="predicted"/>
<dbReference type="EMBL" id="JANBPY010004223">
    <property type="protein sequence ID" value="KAJ1948759.1"/>
    <property type="molecule type" value="Genomic_DNA"/>
</dbReference>
<dbReference type="GO" id="GO:0016818">
    <property type="term" value="F:hydrolase activity, acting on acid anhydrides, in phosphorus-containing anhydrides"/>
    <property type="evidence" value="ECO:0007669"/>
    <property type="project" value="InterPro"/>
</dbReference>
<reference evidence="13" key="1">
    <citation type="submission" date="2022-07" db="EMBL/GenBank/DDBJ databases">
        <title>Phylogenomic reconstructions and comparative analyses of Kickxellomycotina fungi.</title>
        <authorList>
            <person name="Reynolds N.K."/>
            <person name="Stajich J.E."/>
            <person name="Barry K."/>
            <person name="Grigoriev I.V."/>
            <person name="Crous P."/>
            <person name="Smith M.E."/>
        </authorList>
    </citation>
    <scope>NUCLEOTIDE SEQUENCE</scope>
    <source>
        <strain evidence="13">RSA 1196</strain>
    </source>
</reference>
<evidence type="ECO:0000256" key="8">
    <source>
        <dbReference type="ARBA" id="ARBA00044998"/>
    </source>
</evidence>
<dbReference type="GO" id="GO:0003677">
    <property type="term" value="F:DNA binding"/>
    <property type="evidence" value="ECO:0007669"/>
    <property type="project" value="InterPro"/>
</dbReference>
<evidence type="ECO:0000313" key="14">
    <source>
        <dbReference type="Proteomes" id="UP001150925"/>
    </source>
</evidence>
<dbReference type="PROSITE" id="PS51193">
    <property type="entry name" value="HELICASE_ATP_BIND_2"/>
    <property type="match status" value="1"/>
</dbReference>
<evidence type="ECO:0000256" key="11">
    <source>
        <dbReference type="SAM" id="MobiDB-lite"/>
    </source>
</evidence>
<keyword evidence="4 13" id="KW-0378">Hydrolase</keyword>
<protein>
    <recommendedName>
        <fullName evidence="2">ATP-dependent DNA helicase CHL1</fullName>
    </recommendedName>
    <alternativeName>
        <fullName evidence="1">ATP-dependent DNA helicase chl1</fullName>
    </alternativeName>
    <alternativeName>
        <fullName evidence="7">Chromosome loss protein 1</fullName>
    </alternativeName>
    <alternativeName>
        <fullName evidence="8 9">DNA 5'-3' helicase CHL1</fullName>
    </alternativeName>
</protein>
<dbReference type="PANTHER" id="PTHR11472">
    <property type="entry name" value="DNA REPAIR DEAD HELICASE RAD3/XP-D SUBFAMILY MEMBER"/>
    <property type="match status" value="1"/>
</dbReference>
<evidence type="ECO:0000256" key="2">
    <source>
        <dbReference type="ARBA" id="ARBA00017386"/>
    </source>
</evidence>
<dbReference type="AlphaFoldDB" id="A0A9W8AGY9"/>
<evidence type="ECO:0000256" key="1">
    <source>
        <dbReference type="ARBA" id="ARBA00016387"/>
    </source>
</evidence>
<feature type="compositionally biased region" description="Polar residues" evidence="11">
    <location>
        <begin position="80"/>
        <end position="99"/>
    </location>
</feature>
<dbReference type="GO" id="GO:0034085">
    <property type="term" value="P:establishment of sister chromatid cohesion"/>
    <property type="evidence" value="ECO:0007669"/>
    <property type="project" value="TreeGrafter"/>
</dbReference>
<evidence type="ECO:0000256" key="6">
    <source>
        <dbReference type="ARBA" id="ARBA00023306"/>
    </source>
</evidence>
<comment type="function">
    <text evidence="10">ATP-dependent DNA helicase important for chromosome transmission and normal cell cycle progression in G(2)/M. May have a role in changing DNA topology to allow the loading of proteins involved in maintaining sister chromatid cohesion in the vicinity of the centromeres. Has a specific role in chromosome segregation during meiosis II.</text>
</comment>
<dbReference type="Pfam" id="PF06733">
    <property type="entry name" value="DEAD_2"/>
    <property type="match status" value="1"/>
</dbReference>
<evidence type="ECO:0000256" key="5">
    <source>
        <dbReference type="ARBA" id="ARBA00022840"/>
    </source>
</evidence>
<dbReference type="SMART" id="SM00488">
    <property type="entry name" value="DEXDc2"/>
    <property type="match status" value="1"/>
</dbReference>
<dbReference type="OrthoDB" id="267079at2759"/>
<dbReference type="Proteomes" id="UP001150925">
    <property type="component" value="Unassembled WGS sequence"/>
</dbReference>
<keyword evidence="14" id="KW-1185">Reference proteome</keyword>
<dbReference type="InterPro" id="IPR014013">
    <property type="entry name" value="Helic_SF1/SF2_ATP-bd_DinG/Rad3"/>
</dbReference>
<comment type="caution">
    <text evidence="13">The sequence shown here is derived from an EMBL/GenBank/DDBJ whole genome shotgun (WGS) entry which is preliminary data.</text>
</comment>
<feature type="domain" description="Helicase ATP-binding" evidence="12">
    <location>
        <begin position="55"/>
        <end position="315"/>
    </location>
</feature>
<keyword evidence="6" id="KW-0131">Cell cycle</keyword>
<dbReference type="InterPro" id="IPR027417">
    <property type="entry name" value="P-loop_NTPase"/>
</dbReference>
<organism evidence="13 14">
    <name type="scientific">Dispira parvispora</name>
    <dbReference type="NCBI Taxonomy" id="1520584"/>
    <lineage>
        <taxon>Eukaryota</taxon>
        <taxon>Fungi</taxon>
        <taxon>Fungi incertae sedis</taxon>
        <taxon>Zoopagomycota</taxon>
        <taxon>Kickxellomycotina</taxon>
        <taxon>Dimargaritomycetes</taxon>
        <taxon>Dimargaritales</taxon>
        <taxon>Dimargaritaceae</taxon>
        <taxon>Dispira</taxon>
    </lineage>
</organism>
<keyword evidence="3" id="KW-0547">Nucleotide-binding</keyword>
<dbReference type="InterPro" id="IPR010614">
    <property type="entry name" value="RAD3-like_helicase_DEAD"/>
</dbReference>
<feature type="region of interest" description="Disordered" evidence="11">
    <location>
        <begin position="80"/>
        <end position="103"/>
    </location>
</feature>
<evidence type="ECO:0000259" key="12">
    <source>
        <dbReference type="PROSITE" id="PS51193"/>
    </source>
</evidence>
<feature type="compositionally biased region" description="Basic and acidic residues" evidence="11">
    <location>
        <begin position="1"/>
        <end position="18"/>
    </location>
</feature>
<dbReference type="PANTHER" id="PTHR11472:SF41">
    <property type="entry name" value="ATP-DEPENDENT DNA HELICASE DDX11-RELATED"/>
    <property type="match status" value="1"/>
</dbReference>
<evidence type="ECO:0000256" key="10">
    <source>
        <dbReference type="ARBA" id="ARBA00045702"/>
    </source>
</evidence>
<dbReference type="GO" id="GO:0005634">
    <property type="term" value="C:nucleus"/>
    <property type="evidence" value="ECO:0007669"/>
    <property type="project" value="TreeGrafter"/>
</dbReference>
<dbReference type="InterPro" id="IPR006554">
    <property type="entry name" value="Helicase-like_DEXD_c2"/>
</dbReference>
<evidence type="ECO:0000256" key="3">
    <source>
        <dbReference type="ARBA" id="ARBA00022741"/>
    </source>
</evidence>
<keyword evidence="5" id="KW-0067">ATP-binding</keyword>
<evidence type="ECO:0000256" key="9">
    <source>
        <dbReference type="ARBA" id="ARBA00045008"/>
    </source>
</evidence>
<evidence type="ECO:0000313" key="13">
    <source>
        <dbReference type="EMBL" id="KAJ1948759.1"/>
    </source>
</evidence>
<feature type="non-terminal residue" evidence="13">
    <location>
        <position position="346"/>
    </location>
</feature>
<sequence length="346" mass="39005">MRERQQQRRDRVEEWETRRRAKRSRNTGVRTHPAIGDAVVSGADDEFLLDPYECDLDSEQQGSIGEDGYSATVRSLLQSLESDTSNQTSFGSPPSTDNPTILDAETEPSRTTVYFASRTHSQLSQLIHEVRKTAYSEHTSVTPLGSRNTLCIHDPVRSLGNIQRINETCLDMQKSGLAANKRCPYFPNDPAALQNFQDHALAEVRDIEDMVQLGRQLHICPYYGSRSTLTESQWVTLPYNLLLQKSARESLGIRLRGNIVIIDEAHNLVDTLSQIYSCTVHLDHVNKAFSQLTAYFQKYKNRLSGGNVIYIRQLLSLLTALRKYLNSGGNRRISLTPSANDTEESS</sequence>
<dbReference type="InterPro" id="IPR045028">
    <property type="entry name" value="DinG/Rad3-like"/>
</dbReference>
<dbReference type="GO" id="GO:0003678">
    <property type="term" value="F:DNA helicase activity"/>
    <property type="evidence" value="ECO:0007669"/>
    <property type="project" value="InterPro"/>
</dbReference>
<name>A0A9W8AGY9_9FUNG</name>
<dbReference type="GO" id="GO:0005524">
    <property type="term" value="F:ATP binding"/>
    <property type="evidence" value="ECO:0007669"/>
    <property type="project" value="UniProtKB-KW"/>
</dbReference>
<feature type="region of interest" description="Disordered" evidence="11">
    <location>
        <begin position="1"/>
        <end position="35"/>
    </location>
</feature>
<keyword evidence="13" id="KW-0347">Helicase</keyword>